<dbReference type="OrthoDB" id="7208981at2"/>
<dbReference type="Pfam" id="PF02515">
    <property type="entry name" value="CoA_transf_3"/>
    <property type="match status" value="1"/>
</dbReference>
<dbReference type="AlphaFoldDB" id="A0A3A5K3U5"/>
<dbReference type="SUPFAM" id="SSF89796">
    <property type="entry name" value="CoA-transferase family III (CaiB/BaiF)"/>
    <property type="match status" value="1"/>
</dbReference>
<evidence type="ECO:0000313" key="1">
    <source>
        <dbReference type="EMBL" id="RJT30059.1"/>
    </source>
</evidence>
<organism evidence="1 2">
    <name type="scientific">Mesorhizobium waimense</name>
    <dbReference type="NCBI Taxonomy" id="1300307"/>
    <lineage>
        <taxon>Bacteria</taxon>
        <taxon>Pseudomonadati</taxon>
        <taxon>Pseudomonadota</taxon>
        <taxon>Alphaproteobacteria</taxon>
        <taxon>Hyphomicrobiales</taxon>
        <taxon>Phyllobacteriaceae</taxon>
        <taxon>Mesorhizobium</taxon>
    </lineage>
</organism>
<dbReference type="InterPro" id="IPR044855">
    <property type="entry name" value="CoA-Trfase_III_dom3_sf"/>
</dbReference>
<name>A0A3A5K3U5_9HYPH</name>
<accession>A0A3A5K3U5</accession>
<gene>
    <name evidence="1" type="ORF">D3227_31050</name>
</gene>
<evidence type="ECO:0000313" key="2">
    <source>
        <dbReference type="Proteomes" id="UP000272706"/>
    </source>
</evidence>
<dbReference type="InterPro" id="IPR023606">
    <property type="entry name" value="CoA-Trfase_III_dom_1_sf"/>
</dbReference>
<dbReference type="Gene3D" id="3.40.50.10540">
    <property type="entry name" value="Crotonobetainyl-coa:carnitine coa-transferase, domain 1"/>
    <property type="match status" value="1"/>
</dbReference>
<keyword evidence="1" id="KW-0808">Transferase</keyword>
<dbReference type="GO" id="GO:0016740">
    <property type="term" value="F:transferase activity"/>
    <property type="evidence" value="ECO:0007669"/>
    <property type="project" value="UniProtKB-KW"/>
</dbReference>
<dbReference type="Gene3D" id="3.30.1540.10">
    <property type="entry name" value="formyl-coa transferase, domain 3"/>
    <property type="match status" value="1"/>
</dbReference>
<reference evidence="1 2" key="1">
    <citation type="submission" date="2018-09" db="EMBL/GenBank/DDBJ databases">
        <title>Mesorhizobium carmichaelinearum sp. nov. isolated from Carmichaelinea spp. root nodules in New Zealand.</title>
        <authorList>
            <person name="De Meyer S.E."/>
        </authorList>
    </citation>
    <scope>NUCLEOTIDE SEQUENCE [LARGE SCALE GENOMIC DNA]</scope>
    <source>
        <strain evidence="1 2">ICMP19557</strain>
    </source>
</reference>
<dbReference type="EMBL" id="QZWZ01000038">
    <property type="protein sequence ID" value="RJT30059.1"/>
    <property type="molecule type" value="Genomic_DNA"/>
</dbReference>
<proteinExistence type="predicted"/>
<sequence length="398" mass="43819">MIIYGAPQAPRSTLGKDCVEVLVTESPLEGVKILSLAEQYPGPYATLLLADLGADVILIERPNGGDPARKHKSLFSSLNRNKRSVVLDLKSAAGRESLLELSKTADVIIEGYRPDVMKKLGLSYEELSSVNRRLIYLSLTGFGQNGPYRRRPAHDLTCQGLAGVLIQQGRTGHPQAQFQLPLADLASGTLAALGVVSALLARERTGLGCYIDLAMTDSLVSWMTPYLYASLNGRPMAEVYTDEPANGTFACADNKLITLSIVHEDHYWQALCRATGLAQLASASRQDRLQYASDYRAQLAAAIAKETRKAWADIFSTIEIPWGEVLHLNEVARDPQLCTRDLFVRLSSEDGDEWHLNQPLQFDCYETGIRLPAPKLGEHTQEILSRCESSRTGRDHPN</sequence>
<protein>
    <submittedName>
        <fullName evidence="1">CoA transferase</fullName>
    </submittedName>
</protein>
<dbReference type="InterPro" id="IPR050509">
    <property type="entry name" value="CoA-transferase_III"/>
</dbReference>
<dbReference type="PANTHER" id="PTHR48228">
    <property type="entry name" value="SUCCINYL-COA--D-CITRAMALATE COA-TRANSFERASE"/>
    <property type="match status" value="1"/>
</dbReference>
<dbReference type="InterPro" id="IPR003673">
    <property type="entry name" value="CoA-Trfase_fam_III"/>
</dbReference>
<dbReference type="PANTHER" id="PTHR48228:SF7">
    <property type="entry name" value="FATTY ACYL-COA TRANSFERASE RV3272-RELATED"/>
    <property type="match status" value="1"/>
</dbReference>
<dbReference type="Proteomes" id="UP000272706">
    <property type="component" value="Unassembled WGS sequence"/>
</dbReference>
<keyword evidence="2" id="KW-1185">Reference proteome</keyword>
<comment type="caution">
    <text evidence="1">The sequence shown here is derived from an EMBL/GenBank/DDBJ whole genome shotgun (WGS) entry which is preliminary data.</text>
</comment>